<organism evidence="1 2">
    <name type="scientific">Amanita thiersii Skay4041</name>
    <dbReference type="NCBI Taxonomy" id="703135"/>
    <lineage>
        <taxon>Eukaryota</taxon>
        <taxon>Fungi</taxon>
        <taxon>Dikarya</taxon>
        <taxon>Basidiomycota</taxon>
        <taxon>Agaricomycotina</taxon>
        <taxon>Agaricomycetes</taxon>
        <taxon>Agaricomycetidae</taxon>
        <taxon>Agaricales</taxon>
        <taxon>Pluteineae</taxon>
        <taxon>Amanitaceae</taxon>
        <taxon>Amanita</taxon>
    </lineage>
</organism>
<proteinExistence type="predicted"/>
<dbReference type="AlphaFoldDB" id="A0A2A9NG56"/>
<name>A0A2A9NG56_9AGAR</name>
<gene>
    <name evidence="1" type="ORF">AMATHDRAFT_4754</name>
</gene>
<dbReference type="Gene3D" id="3.80.10.10">
    <property type="entry name" value="Ribonuclease Inhibitor"/>
    <property type="match status" value="1"/>
</dbReference>
<keyword evidence="2" id="KW-1185">Reference proteome</keyword>
<evidence type="ECO:0000313" key="2">
    <source>
        <dbReference type="Proteomes" id="UP000242287"/>
    </source>
</evidence>
<reference evidence="1 2" key="1">
    <citation type="submission" date="2014-02" db="EMBL/GenBank/DDBJ databases">
        <title>Transposable element dynamics among asymbiotic and ectomycorrhizal Amanita fungi.</title>
        <authorList>
            <consortium name="DOE Joint Genome Institute"/>
            <person name="Hess J."/>
            <person name="Skrede I."/>
            <person name="Wolfe B."/>
            <person name="LaButti K."/>
            <person name="Ohm R.A."/>
            <person name="Grigoriev I.V."/>
            <person name="Pringle A."/>
        </authorList>
    </citation>
    <scope>NUCLEOTIDE SEQUENCE [LARGE SCALE GENOMIC DNA]</scope>
    <source>
        <strain evidence="1 2">SKay4041</strain>
    </source>
</reference>
<dbReference type="Proteomes" id="UP000242287">
    <property type="component" value="Unassembled WGS sequence"/>
</dbReference>
<accession>A0A2A9NG56</accession>
<dbReference type="SUPFAM" id="SSF52047">
    <property type="entry name" value="RNI-like"/>
    <property type="match status" value="1"/>
</dbReference>
<dbReference type="OrthoDB" id="2997904at2759"/>
<evidence type="ECO:0008006" key="3">
    <source>
        <dbReference type="Google" id="ProtNLM"/>
    </source>
</evidence>
<protein>
    <recommendedName>
        <fullName evidence="3">F-box domain-containing protein</fullName>
    </recommendedName>
</protein>
<evidence type="ECO:0000313" key="1">
    <source>
        <dbReference type="EMBL" id="PFH49599.1"/>
    </source>
</evidence>
<sequence>MAADVYDIWFLVSQYLTLEELARMYGVNRSLFYLSMAARYRLIVFHKSDKRTKWLCSNLKNPLVRTIVRRVEVRPWYFEAEVTPQSLGLLDSARRAFMQLARKNLVKEATAEYKVEKAIDRIMEAVKQLPNLEEYKIVWDPRPDRCHPSFFKALRIAGFRDWTHSLRSLSISVPPNLMGHLASVSFIHLENLEISFYTGSMPRCNIRYEILNPLLVFVNNLCSSLQSLSILTTPTSEDLDLAIFFESLGTFPHLRHFSLFMPYDGSSFSTLIPLLCFLHRHKALRSVQLGTRNCVPRVIPTCPGLREWIPRILQALDSSFHHIQRADVALRPLKSQAALDAFIRFLSAHGHNVTSLTITEDNMLSFTEVRQMFNHFSNAPHQSPLEQLDLKVQELTPNLLRFLQDAFPRLRELRIGFSYPSAYSHFAAFCDELQDMDHQDFTLWGLRRINLIPQGSVRVSGIGMAYAAETMENALKMQIPSLAAVAFA</sequence>
<dbReference type="EMBL" id="KZ302024">
    <property type="protein sequence ID" value="PFH49599.1"/>
    <property type="molecule type" value="Genomic_DNA"/>
</dbReference>
<dbReference type="InterPro" id="IPR032675">
    <property type="entry name" value="LRR_dom_sf"/>
</dbReference>
<dbReference type="STRING" id="703135.A0A2A9NG56"/>